<reference evidence="2" key="1">
    <citation type="submission" date="2019-06" db="EMBL/GenBank/DDBJ databases">
        <title>Alistipes onderdonkii subsp. vulgaris subsp. nov., Alistipes dispar sp. nov. and Alistipes communis sp. nov., isolated from human faeces, and creation of Alistipes onderdonkii subsp. onderdonkii subsp. nov.</title>
        <authorList>
            <person name="Sakamoto M."/>
            <person name="Ikeyama N."/>
            <person name="Ogata Y."/>
            <person name="Suda W."/>
            <person name="Iino T."/>
            <person name="Hattori M."/>
            <person name="Ohkuma M."/>
        </authorList>
    </citation>
    <scope>NUCLEOTIDE SEQUENCE [LARGE SCALE GENOMIC DNA]</scope>
    <source>
        <strain evidence="2">5CBH24</strain>
    </source>
</reference>
<keyword evidence="2" id="KW-1185">Reference proteome</keyword>
<dbReference type="GeneID" id="78340896"/>
<dbReference type="AlphaFoldDB" id="A0A4Y1WS30"/>
<protein>
    <submittedName>
        <fullName evidence="1">Uncharacterized protein</fullName>
    </submittedName>
</protein>
<dbReference type="EMBL" id="AP019735">
    <property type="protein sequence ID" value="BBL02858.1"/>
    <property type="molecule type" value="Genomic_DNA"/>
</dbReference>
<dbReference type="InterPro" id="IPR013783">
    <property type="entry name" value="Ig-like_fold"/>
</dbReference>
<evidence type="ECO:0000313" key="2">
    <source>
        <dbReference type="Proteomes" id="UP000318946"/>
    </source>
</evidence>
<dbReference type="PANTHER" id="PTHR37833:SF1">
    <property type="entry name" value="SIGNAL PEPTIDE PROTEIN"/>
    <property type="match status" value="1"/>
</dbReference>
<accession>A0A4Y1WS30</accession>
<proteinExistence type="predicted"/>
<dbReference type="Gene3D" id="2.60.40.10">
    <property type="entry name" value="Immunoglobulins"/>
    <property type="match status" value="1"/>
</dbReference>
<dbReference type="OrthoDB" id="826619at2"/>
<dbReference type="InterPro" id="IPR011467">
    <property type="entry name" value="DUF1573"/>
</dbReference>
<evidence type="ECO:0000313" key="1">
    <source>
        <dbReference type="EMBL" id="BBL02858.1"/>
    </source>
</evidence>
<gene>
    <name evidence="1" type="ORF">A5CBH24_01710</name>
</gene>
<dbReference type="Proteomes" id="UP000318946">
    <property type="component" value="Chromosome"/>
</dbReference>
<dbReference type="RefSeq" id="WP_081584295.1">
    <property type="nucleotide sequence ID" value="NZ_AP019735.1"/>
</dbReference>
<dbReference type="PANTHER" id="PTHR37833">
    <property type="entry name" value="LIPOPROTEIN-RELATED"/>
    <property type="match status" value="1"/>
</dbReference>
<name>A0A4Y1WS30_9BACT</name>
<dbReference type="KEGG" id="acou:A5CBH24_01710"/>
<dbReference type="Pfam" id="PF07610">
    <property type="entry name" value="DUF1573"/>
    <property type="match status" value="1"/>
</dbReference>
<organism evidence="1 2">
    <name type="scientific">Alistipes communis</name>
    <dbReference type="NCBI Taxonomy" id="2585118"/>
    <lineage>
        <taxon>Bacteria</taxon>
        <taxon>Pseudomonadati</taxon>
        <taxon>Bacteroidota</taxon>
        <taxon>Bacteroidia</taxon>
        <taxon>Bacteroidales</taxon>
        <taxon>Rikenellaceae</taxon>
        <taxon>Alistipes</taxon>
    </lineage>
</organism>
<sequence>MRNVSSRPPVAVYGRTPFPFGGKALFLLTLCLFLSAGAAAQRRAARIKADSIAATYAGRVQGGAHLHFYETTHDFGDIPRKGGNLVREFEFVNDGTEPLVLLRVLTSCTCTKASFSKRPVAPGERGVVKVIYEPHKKEPGAFSKVIQIFSTSIEGRNVLTVRGNSIDVKKL</sequence>